<protein>
    <submittedName>
        <fullName evidence="4">Apolipoprotein L6</fullName>
    </submittedName>
</protein>
<organism evidence="4 5">
    <name type="scientific">Pteropus alecto</name>
    <name type="common">Black flying fox</name>
    <dbReference type="NCBI Taxonomy" id="9402"/>
    <lineage>
        <taxon>Eukaryota</taxon>
        <taxon>Metazoa</taxon>
        <taxon>Chordata</taxon>
        <taxon>Craniata</taxon>
        <taxon>Vertebrata</taxon>
        <taxon>Euteleostomi</taxon>
        <taxon>Mammalia</taxon>
        <taxon>Eutheria</taxon>
        <taxon>Laurasiatheria</taxon>
        <taxon>Chiroptera</taxon>
        <taxon>Yinpterochiroptera</taxon>
        <taxon>Pteropodoidea</taxon>
        <taxon>Pteropodidae</taxon>
        <taxon>Pteropodinae</taxon>
        <taxon>Pteropus</taxon>
    </lineage>
</organism>
<keyword evidence="4" id="KW-0449">Lipoprotein</keyword>
<dbReference type="FunCoup" id="L5KHN0">
    <property type="interactions" value="21"/>
</dbReference>
<feature type="region of interest" description="Disordered" evidence="3">
    <location>
        <begin position="32"/>
        <end position="64"/>
    </location>
</feature>
<accession>L5KHN0</accession>
<dbReference type="AlphaFoldDB" id="L5KHN0"/>
<feature type="coiled-coil region" evidence="2">
    <location>
        <begin position="489"/>
        <end position="516"/>
    </location>
</feature>
<proteinExistence type="inferred from homology"/>
<feature type="compositionally biased region" description="Polar residues" evidence="3">
    <location>
        <begin position="52"/>
        <end position="61"/>
    </location>
</feature>
<evidence type="ECO:0000256" key="3">
    <source>
        <dbReference type="SAM" id="MobiDB-lite"/>
    </source>
</evidence>
<dbReference type="EMBL" id="KB030754">
    <property type="protein sequence ID" value="ELK10276.1"/>
    <property type="molecule type" value="Genomic_DNA"/>
</dbReference>
<dbReference type="eggNOG" id="ENOG502QPNS">
    <property type="taxonomic scope" value="Eukaryota"/>
</dbReference>
<evidence type="ECO:0000313" key="5">
    <source>
        <dbReference type="Proteomes" id="UP000010552"/>
    </source>
</evidence>
<dbReference type="InterPro" id="IPR008405">
    <property type="entry name" value="ApoL"/>
</dbReference>
<dbReference type="InParanoid" id="L5KHN0"/>
<gene>
    <name evidence="4" type="ORF">PAL_GLEAN10015415</name>
</gene>
<evidence type="ECO:0000256" key="2">
    <source>
        <dbReference type="SAM" id="Coils"/>
    </source>
</evidence>
<dbReference type="PANTHER" id="PTHR14096:SF7">
    <property type="entry name" value="APOLIPOPROTEIN L6"/>
    <property type="match status" value="1"/>
</dbReference>
<dbReference type="GO" id="GO:0008289">
    <property type="term" value="F:lipid binding"/>
    <property type="evidence" value="ECO:0007669"/>
    <property type="project" value="InterPro"/>
</dbReference>
<dbReference type="GO" id="GO:0006869">
    <property type="term" value="P:lipid transport"/>
    <property type="evidence" value="ECO:0007669"/>
    <property type="project" value="InterPro"/>
</dbReference>
<comment type="similarity">
    <text evidence="1">Belongs to the apolipoprotein L family.</text>
</comment>
<keyword evidence="5" id="KW-1185">Reference proteome</keyword>
<dbReference type="Pfam" id="PF05461">
    <property type="entry name" value="ApoL"/>
    <property type="match status" value="1"/>
</dbReference>
<dbReference type="STRING" id="9402.L5KHN0"/>
<keyword evidence="2" id="KW-0175">Coiled coil</keyword>
<dbReference type="GO" id="GO:0005576">
    <property type="term" value="C:extracellular region"/>
    <property type="evidence" value="ECO:0007669"/>
    <property type="project" value="InterPro"/>
</dbReference>
<evidence type="ECO:0000313" key="4">
    <source>
        <dbReference type="EMBL" id="ELK10276.1"/>
    </source>
</evidence>
<dbReference type="PANTHER" id="PTHR14096">
    <property type="entry name" value="APOLIPOPROTEIN L"/>
    <property type="match status" value="1"/>
</dbReference>
<dbReference type="GO" id="GO:0016020">
    <property type="term" value="C:membrane"/>
    <property type="evidence" value="ECO:0007669"/>
    <property type="project" value="TreeGrafter"/>
</dbReference>
<name>L5KHN0_PTEAL</name>
<dbReference type="GO" id="GO:0042157">
    <property type="term" value="P:lipoprotein metabolic process"/>
    <property type="evidence" value="ECO:0007669"/>
    <property type="project" value="InterPro"/>
</dbReference>
<dbReference type="Proteomes" id="UP000010552">
    <property type="component" value="Unassembled WGS sequence"/>
</dbReference>
<sequence>MQLPGHLGLSGVASPSFKEAFFTSETSKAKQLSSARHPVTLNTGKMKDTPLNKATTGASQRRCQENHLTPEDTCNSLTDKMSTSLVLQSLLDDQAGADLQRPVKQELSVFGSHIAKKALWCYCVDEVNPSYLLVSRRRIASPQHNVDNQRMFAELGCSSSLGPPKCCFFSMFLLFMEPAVPNNSLGLSRARPEVLEELGRCREVQSQEGHEHLGTTRASEFGFPIWEIEAKIFISLIHRDEDDIALREDVEQQGRDLTAEEKIFLEEFPYFKGELERAIRKYRALADHIDKIHTTFTKTNVVTNSISVVSGAMSILGLALAPATAGGSLIFSAVGSGLGTVAGVTSTVTSIVKYIHNREVQAQVSSQESTCDQNIKEDIKKVSDLLMMGKSLYDYERNIEDIKKNLRAFQIARAHPHLATAAKRLLTTGQVSARKSRQVQKAFGGTVLVMTKSSRLLNSAMFGFSLGMDLNTLRKDWGELKEGAKTELAEELRARASKLERKLTELTQLYESLQQKVRL</sequence>
<evidence type="ECO:0000256" key="1">
    <source>
        <dbReference type="ARBA" id="ARBA00010090"/>
    </source>
</evidence>
<reference evidence="5" key="1">
    <citation type="journal article" date="2013" name="Science">
        <title>Comparative analysis of bat genomes provides insight into the evolution of flight and immunity.</title>
        <authorList>
            <person name="Zhang G."/>
            <person name="Cowled C."/>
            <person name="Shi Z."/>
            <person name="Huang Z."/>
            <person name="Bishop-Lilly K.A."/>
            <person name="Fang X."/>
            <person name="Wynne J.W."/>
            <person name="Xiong Z."/>
            <person name="Baker M.L."/>
            <person name="Zhao W."/>
            <person name="Tachedjian M."/>
            <person name="Zhu Y."/>
            <person name="Zhou P."/>
            <person name="Jiang X."/>
            <person name="Ng J."/>
            <person name="Yang L."/>
            <person name="Wu L."/>
            <person name="Xiao J."/>
            <person name="Feng Y."/>
            <person name="Chen Y."/>
            <person name="Sun X."/>
            <person name="Zhang Y."/>
            <person name="Marsh G.A."/>
            <person name="Crameri G."/>
            <person name="Broder C.C."/>
            <person name="Frey K.G."/>
            <person name="Wang L.F."/>
            <person name="Wang J."/>
        </authorList>
    </citation>
    <scope>NUCLEOTIDE SEQUENCE [LARGE SCALE GENOMIC DNA]</scope>
</reference>